<proteinExistence type="predicted"/>
<keyword evidence="1" id="KW-0472">Membrane</keyword>
<accession>A0A2R5F8L8</accession>
<evidence type="ECO:0000313" key="2">
    <source>
        <dbReference type="EMBL" id="GBG14566.1"/>
    </source>
</evidence>
<feature type="transmembrane region" description="Helical" evidence="1">
    <location>
        <begin position="50"/>
        <end position="70"/>
    </location>
</feature>
<gene>
    <name evidence="2" type="ORF">NMK_2165</name>
</gene>
<evidence type="ECO:0000313" key="3">
    <source>
        <dbReference type="Proteomes" id="UP000245081"/>
    </source>
</evidence>
<keyword evidence="3" id="KW-1185">Reference proteome</keyword>
<sequence length="182" mass="19769">MYQKIKNIAQNPLVFDISNPVPQDVLEARRNALLKVEKIVSLVDDFTGPLAAISVFASLFCVTLVIGCLPQSNLGWMTVIKGTLMLAVALAVPTLALISVFNLERCCNSILKEIKGLRPMEATSCKEVLACCELHPECDSYRKAVLAEGRTFVEAEGKLLIAHADEVETKAACAALYETQTA</sequence>
<keyword evidence="1" id="KW-0812">Transmembrane</keyword>
<name>A0A2R5F8L8_9PROT</name>
<dbReference type="Proteomes" id="UP000245081">
    <property type="component" value="Unassembled WGS sequence"/>
</dbReference>
<dbReference type="AlphaFoldDB" id="A0A2R5F8L8"/>
<keyword evidence="1" id="KW-1133">Transmembrane helix</keyword>
<dbReference type="RefSeq" id="WP_109015755.1">
    <property type="nucleotide sequence ID" value="NZ_BDOQ01000008.1"/>
</dbReference>
<organism evidence="2 3">
    <name type="scientific">Novimethylophilus kurashikiensis</name>
    <dbReference type="NCBI Taxonomy" id="1825523"/>
    <lineage>
        <taxon>Bacteria</taxon>
        <taxon>Pseudomonadati</taxon>
        <taxon>Pseudomonadota</taxon>
        <taxon>Betaproteobacteria</taxon>
        <taxon>Nitrosomonadales</taxon>
        <taxon>Methylophilaceae</taxon>
        <taxon>Novimethylophilus</taxon>
    </lineage>
</organism>
<protein>
    <submittedName>
        <fullName evidence="2">Uncharacterized protein</fullName>
    </submittedName>
</protein>
<dbReference type="EMBL" id="BDOQ01000008">
    <property type="protein sequence ID" value="GBG14566.1"/>
    <property type="molecule type" value="Genomic_DNA"/>
</dbReference>
<feature type="transmembrane region" description="Helical" evidence="1">
    <location>
        <begin position="82"/>
        <end position="103"/>
    </location>
</feature>
<reference evidence="2 3" key="1">
    <citation type="journal article" date="2018" name="Environ. Microbiol.">
        <title>Isolation and genomic characterization of Novimethylophilus kurashikiensis gen. nov. sp. nov., a new lanthanide-dependent methylotrophic species of Methylophilaceae.</title>
        <authorList>
            <person name="Lv H."/>
            <person name="Sahin N."/>
            <person name="Tani A."/>
        </authorList>
    </citation>
    <scope>NUCLEOTIDE SEQUENCE [LARGE SCALE GENOMIC DNA]</scope>
    <source>
        <strain evidence="2 3">La2-4</strain>
    </source>
</reference>
<comment type="caution">
    <text evidence="2">The sequence shown here is derived from an EMBL/GenBank/DDBJ whole genome shotgun (WGS) entry which is preliminary data.</text>
</comment>
<evidence type="ECO:0000256" key="1">
    <source>
        <dbReference type="SAM" id="Phobius"/>
    </source>
</evidence>